<protein>
    <submittedName>
        <fullName evidence="8">Superfamily II DNA or RNA helicase</fullName>
    </submittedName>
</protein>
<dbReference type="SMART" id="SM00490">
    <property type="entry name" value="HELICc"/>
    <property type="match status" value="1"/>
</dbReference>
<dbReference type="GO" id="GO:0005524">
    <property type="term" value="F:ATP binding"/>
    <property type="evidence" value="ECO:0007669"/>
    <property type="project" value="UniProtKB-KW"/>
</dbReference>
<dbReference type="GO" id="GO:0140097">
    <property type="term" value="F:catalytic activity, acting on DNA"/>
    <property type="evidence" value="ECO:0007669"/>
    <property type="project" value="UniProtKB-ARBA"/>
</dbReference>
<feature type="domain" description="Helicase C-terminal" evidence="7">
    <location>
        <begin position="503"/>
        <end position="658"/>
    </location>
</feature>
<evidence type="ECO:0000313" key="9">
    <source>
        <dbReference type="Proteomes" id="UP000324020"/>
    </source>
</evidence>
<dbReference type="RefSeq" id="WP_149799365.1">
    <property type="nucleotide sequence ID" value="NZ_FNBO01000011.1"/>
</dbReference>
<dbReference type="PANTHER" id="PTHR11274:SF0">
    <property type="entry name" value="GENERAL TRANSCRIPTION AND DNA REPAIR FACTOR IIH HELICASE SUBUNIT XPB"/>
    <property type="match status" value="1"/>
</dbReference>
<dbReference type="Gene3D" id="3.40.50.300">
    <property type="entry name" value="P-loop containing nucleotide triphosphate hydrolases"/>
    <property type="match status" value="2"/>
</dbReference>
<keyword evidence="5" id="KW-0175">Coiled coil</keyword>
<feature type="domain" description="Helicase ATP-binding" evidence="6">
    <location>
        <begin position="256"/>
        <end position="427"/>
    </location>
</feature>
<keyword evidence="2" id="KW-0378">Hydrolase</keyword>
<gene>
    <name evidence="8" type="ORF">SAMN04488067_11192</name>
</gene>
<evidence type="ECO:0000256" key="1">
    <source>
        <dbReference type="ARBA" id="ARBA00022741"/>
    </source>
</evidence>
<evidence type="ECO:0000259" key="7">
    <source>
        <dbReference type="PROSITE" id="PS51194"/>
    </source>
</evidence>
<proteinExistence type="predicted"/>
<evidence type="ECO:0000256" key="3">
    <source>
        <dbReference type="ARBA" id="ARBA00022806"/>
    </source>
</evidence>
<evidence type="ECO:0000256" key="5">
    <source>
        <dbReference type="SAM" id="Coils"/>
    </source>
</evidence>
<dbReference type="InterPro" id="IPR014001">
    <property type="entry name" value="Helicase_ATP-bd"/>
</dbReference>
<dbReference type="PROSITE" id="PS51194">
    <property type="entry name" value="HELICASE_CTER"/>
    <property type="match status" value="1"/>
</dbReference>
<dbReference type="SMART" id="SM00487">
    <property type="entry name" value="DEXDc"/>
    <property type="match status" value="1"/>
</dbReference>
<dbReference type="InterPro" id="IPR001650">
    <property type="entry name" value="Helicase_C-like"/>
</dbReference>
<dbReference type="PANTHER" id="PTHR11274">
    <property type="entry name" value="RAD25/XP-B DNA REPAIR HELICASE"/>
    <property type="match status" value="1"/>
</dbReference>
<dbReference type="AlphaFoldDB" id="A0A1G7Q9A3"/>
<dbReference type="GO" id="GO:0003677">
    <property type="term" value="F:DNA binding"/>
    <property type="evidence" value="ECO:0007669"/>
    <property type="project" value="InterPro"/>
</dbReference>
<keyword evidence="4" id="KW-0067">ATP-binding</keyword>
<dbReference type="SUPFAM" id="SSF52540">
    <property type="entry name" value="P-loop containing nucleoside triphosphate hydrolases"/>
    <property type="match status" value="1"/>
</dbReference>
<evidence type="ECO:0000259" key="6">
    <source>
        <dbReference type="PROSITE" id="PS51192"/>
    </source>
</evidence>
<keyword evidence="3 8" id="KW-0347">Helicase</keyword>
<dbReference type="GO" id="GO:0016787">
    <property type="term" value="F:hydrolase activity"/>
    <property type="evidence" value="ECO:0007669"/>
    <property type="project" value="UniProtKB-KW"/>
</dbReference>
<dbReference type="EMBL" id="FNBO01000011">
    <property type="protein sequence ID" value="SDF95064.1"/>
    <property type="molecule type" value="Genomic_DNA"/>
</dbReference>
<keyword evidence="1" id="KW-0547">Nucleotide-binding</keyword>
<sequence length="673" mass="77046">MASPSFKDLDLPGVIDTASTNFIDEFYVPMLSRSTTYKRGVGFFSSSWVESAARGIAELAENGGKSKWLTSPILDETSLEGLKKGDEAKRDEKLKESLESSIDDLEQSLAEETQNALAWLIADGLIELRFAVPDNGLSGEFHDKWGIFYDADGNKVAFHGSQNDSLHAQRNYESYDVFCDWRNDTDAERVEKHEERFDRMWAGEMPNVSVYSIPSGIRRELIDLRTTDDRPYELSDGAGNESNSIVLRDYQREAVDSWFANGKRGLFEMATGTGKTFTALGALDELLSTNDEPIFIVISVPMRHLAPQWADSLADFGLKSPTYCYGSRNPNWYEDLQNAVSSFEHGFSNLEIIITTHVTGAKEKFRSQVSNIDGQTLILADEVHNLGSEYLKKGLMPAYDFRLGLSATPERYYDEEGSKFLLRYFDGTVYKYTLADAIPEYLSEYKYYPRIVEMMPEELEEYREYTHRIIKLQNDDEDDEEVLERLLQKRAQILKSAENKFSELQDITRSIDVDHLLVYTNHEQIDEVQKILTDEGIIQHRFTATEGDDEREQLLNSFAGGRYDALVAMKCLDEGVDVPSTRQAILMSNSKNPMQFVQRRGRVLRKDPDSNVDYAEIYDMIVVPTMNPDAELLESERNIIRKELDRFEEFVENAKNERSARMAIQRIRTEYQV</sequence>
<dbReference type="InterPro" id="IPR050615">
    <property type="entry name" value="ATP-dep_DNA_Helicase"/>
</dbReference>
<accession>A0A1G7Q9A3</accession>
<dbReference type="PROSITE" id="PS51192">
    <property type="entry name" value="HELICASE_ATP_BIND_1"/>
    <property type="match status" value="1"/>
</dbReference>
<dbReference type="Pfam" id="PF00271">
    <property type="entry name" value="Helicase_C"/>
    <property type="match status" value="1"/>
</dbReference>
<dbReference type="InterPro" id="IPR027417">
    <property type="entry name" value="P-loop_NTPase"/>
</dbReference>
<dbReference type="Pfam" id="PF04851">
    <property type="entry name" value="ResIII"/>
    <property type="match status" value="1"/>
</dbReference>
<reference evidence="8 9" key="1">
    <citation type="submission" date="2016-10" db="EMBL/GenBank/DDBJ databases">
        <authorList>
            <person name="Varghese N."/>
            <person name="Submissions S."/>
        </authorList>
    </citation>
    <scope>NUCLEOTIDE SEQUENCE [LARGE SCALE GENOMIC DNA]</scope>
    <source>
        <strain evidence="8 9">CGMCC 1.3527</strain>
    </source>
</reference>
<evidence type="ECO:0000256" key="4">
    <source>
        <dbReference type="ARBA" id="ARBA00022840"/>
    </source>
</evidence>
<dbReference type="InterPro" id="IPR006935">
    <property type="entry name" value="Helicase/UvrB_N"/>
</dbReference>
<evidence type="ECO:0000313" key="8">
    <source>
        <dbReference type="EMBL" id="SDF95064.1"/>
    </source>
</evidence>
<organism evidence="8 9">
    <name type="scientific">Halorubrum xinjiangense</name>
    <dbReference type="NCBI Taxonomy" id="261291"/>
    <lineage>
        <taxon>Archaea</taxon>
        <taxon>Methanobacteriati</taxon>
        <taxon>Methanobacteriota</taxon>
        <taxon>Stenosarchaea group</taxon>
        <taxon>Halobacteria</taxon>
        <taxon>Halobacteriales</taxon>
        <taxon>Haloferacaceae</taxon>
        <taxon>Halorubrum</taxon>
    </lineage>
</organism>
<dbReference type="OrthoDB" id="6396at2157"/>
<evidence type="ECO:0000256" key="2">
    <source>
        <dbReference type="ARBA" id="ARBA00022801"/>
    </source>
</evidence>
<dbReference type="CDD" id="cd09179">
    <property type="entry name" value="PLDc_N_DEXD_a"/>
    <property type="match status" value="1"/>
</dbReference>
<feature type="coiled-coil region" evidence="5">
    <location>
        <begin position="88"/>
        <end position="115"/>
    </location>
</feature>
<keyword evidence="9" id="KW-1185">Reference proteome</keyword>
<dbReference type="Proteomes" id="UP000324020">
    <property type="component" value="Unassembled WGS sequence"/>
</dbReference>
<dbReference type="GO" id="GO:0004386">
    <property type="term" value="F:helicase activity"/>
    <property type="evidence" value="ECO:0007669"/>
    <property type="project" value="UniProtKB-KW"/>
</dbReference>
<name>A0A1G7Q9A3_9EURY</name>